<gene>
    <name evidence="8" type="ORF">GBAR_LOCUS31195</name>
</gene>
<reference evidence="8" key="1">
    <citation type="submission" date="2023-03" db="EMBL/GenBank/DDBJ databases">
        <authorList>
            <person name="Steffen K."/>
            <person name="Cardenas P."/>
        </authorList>
    </citation>
    <scope>NUCLEOTIDE SEQUENCE</scope>
</reference>
<dbReference type="SUPFAM" id="SSF48264">
    <property type="entry name" value="Cytochrome P450"/>
    <property type="match status" value="1"/>
</dbReference>
<dbReference type="Gene3D" id="1.10.630.10">
    <property type="entry name" value="Cytochrome P450"/>
    <property type="match status" value="1"/>
</dbReference>
<dbReference type="InterPro" id="IPR001128">
    <property type="entry name" value="Cyt_P450"/>
</dbReference>
<dbReference type="PRINTS" id="PR00359">
    <property type="entry name" value="BP450"/>
</dbReference>
<evidence type="ECO:0000256" key="1">
    <source>
        <dbReference type="ARBA" id="ARBA00010617"/>
    </source>
</evidence>
<dbReference type="InterPro" id="IPR002397">
    <property type="entry name" value="Cyt_P450_B"/>
</dbReference>
<dbReference type="GO" id="GO:0020037">
    <property type="term" value="F:heme binding"/>
    <property type="evidence" value="ECO:0007669"/>
    <property type="project" value="InterPro"/>
</dbReference>
<evidence type="ECO:0000313" key="8">
    <source>
        <dbReference type="EMBL" id="CAI8057241.1"/>
    </source>
</evidence>
<dbReference type="PANTHER" id="PTHR46696:SF1">
    <property type="entry name" value="CYTOCHROME P450 YJIB-RELATED"/>
    <property type="match status" value="1"/>
</dbReference>
<keyword evidence="2 7" id="KW-0349">Heme</keyword>
<dbReference type="Proteomes" id="UP001174909">
    <property type="component" value="Unassembled WGS sequence"/>
</dbReference>
<dbReference type="Pfam" id="PF00067">
    <property type="entry name" value="p450"/>
    <property type="match status" value="1"/>
</dbReference>
<organism evidence="8 9">
    <name type="scientific">Geodia barretti</name>
    <name type="common">Barrett's horny sponge</name>
    <dbReference type="NCBI Taxonomy" id="519541"/>
    <lineage>
        <taxon>Eukaryota</taxon>
        <taxon>Metazoa</taxon>
        <taxon>Porifera</taxon>
        <taxon>Demospongiae</taxon>
        <taxon>Heteroscleromorpha</taxon>
        <taxon>Tetractinellida</taxon>
        <taxon>Astrophorina</taxon>
        <taxon>Geodiidae</taxon>
        <taxon>Geodia</taxon>
    </lineage>
</organism>
<keyword evidence="4 7" id="KW-0560">Oxidoreductase</keyword>
<dbReference type="GO" id="GO:0005506">
    <property type="term" value="F:iron ion binding"/>
    <property type="evidence" value="ECO:0007669"/>
    <property type="project" value="InterPro"/>
</dbReference>
<evidence type="ECO:0000256" key="3">
    <source>
        <dbReference type="ARBA" id="ARBA00022723"/>
    </source>
</evidence>
<dbReference type="PANTHER" id="PTHR46696">
    <property type="entry name" value="P450, PUTATIVE (EUROFUNG)-RELATED"/>
    <property type="match status" value="1"/>
</dbReference>
<dbReference type="GO" id="GO:0016705">
    <property type="term" value="F:oxidoreductase activity, acting on paired donors, with incorporation or reduction of molecular oxygen"/>
    <property type="evidence" value="ECO:0007669"/>
    <property type="project" value="InterPro"/>
</dbReference>
<evidence type="ECO:0000313" key="9">
    <source>
        <dbReference type="Proteomes" id="UP001174909"/>
    </source>
</evidence>
<dbReference type="CDD" id="cd20625">
    <property type="entry name" value="CYP164-like"/>
    <property type="match status" value="1"/>
</dbReference>
<keyword evidence="3 7" id="KW-0479">Metal-binding</keyword>
<dbReference type="AlphaFoldDB" id="A0AA35U103"/>
<dbReference type="GO" id="GO:0004497">
    <property type="term" value="F:monooxygenase activity"/>
    <property type="evidence" value="ECO:0007669"/>
    <property type="project" value="UniProtKB-KW"/>
</dbReference>
<proteinExistence type="inferred from homology"/>
<accession>A0AA35U103</accession>
<evidence type="ECO:0000256" key="6">
    <source>
        <dbReference type="ARBA" id="ARBA00023033"/>
    </source>
</evidence>
<dbReference type="InterPro" id="IPR017972">
    <property type="entry name" value="Cyt_P450_CS"/>
</dbReference>
<name>A0AA35U103_GEOBA</name>
<dbReference type="PROSITE" id="PS00086">
    <property type="entry name" value="CYTOCHROME_P450"/>
    <property type="match status" value="1"/>
</dbReference>
<comment type="similarity">
    <text evidence="1 7">Belongs to the cytochrome P450 family.</text>
</comment>
<dbReference type="FunFam" id="1.10.630.10:FF:000018">
    <property type="entry name" value="Cytochrome P450 monooxygenase"/>
    <property type="match status" value="1"/>
</dbReference>
<evidence type="ECO:0000256" key="2">
    <source>
        <dbReference type="ARBA" id="ARBA00022617"/>
    </source>
</evidence>
<evidence type="ECO:0000256" key="4">
    <source>
        <dbReference type="ARBA" id="ARBA00023002"/>
    </source>
</evidence>
<comment type="caution">
    <text evidence="8">The sequence shown here is derived from an EMBL/GenBank/DDBJ whole genome shotgun (WGS) entry which is preliminary data.</text>
</comment>
<keyword evidence="5 7" id="KW-0408">Iron</keyword>
<keyword evidence="9" id="KW-1185">Reference proteome</keyword>
<evidence type="ECO:0000256" key="7">
    <source>
        <dbReference type="RuleBase" id="RU000461"/>
    </source>
</evidence>
<evidence type="ECO:0000256" key="5">
    <source>
        <dbReference type="ARBA" id="ARBA00023004"/>
    </source>
</evidence>
<keyword evidence="6 7" id="KW-0503">Monooxygenase</keyword>
<sequence>MPANFHDDLFAAEAIRDPYGYFGALRSEAPVHWNEQYQMWVVTSYERLVWTARHPEYFSSEVALRDNKPPSPTIPEEDMELFGAVRNWAAARFTQNDGAKHKEKRKVVHGYFTPKAMETWRPLVRQTVNDLLDDLQGAGRMDVMHDFATPLTYTIIAGLMDIPPSDRAFVKELCGQMCGLDGNQPDRIRMYAEGVQAVTDYLAPIVAERVRDPGDDLLSVICKGEIMGAYTRDEVLANALLLLVAGHETTNDLISNGVLAFAQHSDQFDLLRTDPDAHIVNAVEEVLRYDSPLKSIQRIATQDVDMGDGQTVGKDDRVRWVISSANRDPEVFEDPNGLDITRNPNPHVSFGSGVHHCLGATLARLEGQEAFAELARRFEGFELETDPNELEYLPSVGQRTLLNLPVATR</sequence>
<dbReference type="EMBL" id="CASHTH010004428">
    <property type="protein sequence ID" value="CAI8057241.1"/>
    <property type="molecule type" value="Genomic_DNA"/>
</dbReference>
<dbReference type="InterPro" id="IPR036396">
    <property type="entry name" value="Cyt_P450_sf"/>
</dbReference>
<protein>
    <submittedName>
        <fullName evidence="8">Biotin biosynthesis cytochrome P450</fullName>
    </submittedName>
</protein>